<evidence type="ECO:0000313" key="1">
    <source>
        <dbReference type="EMBL" id="MCH95978.1"/>
    </source>
</evidence>
<sequence>MLRERIEKLQEKMKASAEAPVMEEEEAKIHPHGEYATCSQAALIAKLFESDGQQLEAAKSSFENTVAQLKVLNPDVELATDGLDELKEVRDGKIVSPLPEED</sequence>
<protein>
    <submittedName>
        <fullName evidence="1">Pentatricopeptide repeat-containing protein</fullName>
    </submittedName>
</protein>
<keyword evidence="2" id="KW-1185">Reference proteome</keyword>
<dbReference type="AlphaFoldDB" id="A0A392NAA2"/>
<accession>A0A392NAA2</accession>
<gene>
    <name evidence="1" type="ORF">A2U01_0016961</name>
</gene>
<reference evidence="1 2" key="1">
    <citation type="journal article" date="2018" name="Front. Plant Sci.">
        <title>Red Clover (Trifolium pratense) and Zigzag Clover (T. medium) - A Picture of Genomic Similarities and Differences.</title>
        <authorList>
            <person name="Dluhosova J."/>
            <person name="Istvanek J."/>
            <person name="Nedelnik J."/>
            <person name="Repkova J."/>
        </authorList>
    </citation>
    <scope>NUCLEOTIDE SEQUENCE [LARGE SCALE GENOMIC DNA]</scope>
    <source>
        <strain evidence="2">cv. 10/8</strain>
        <tissue evidence="1">Leaf</tissue>
    </source>
</reference>
<organism evidence="1 2">
    <name type="scientific">Trifolium medium</name>
    <dbReference type="NCBI Taxonomy" id="97028"/>
    <lineage>
        <taxon>Eukaryota</taxon>
        <taxon>Viridiplantae</taxon>
        <taxon>Streptophyta</taxon>
        <taxon>Embryophyta</taxon>
        <taxon>Tracheophyta</taxon>
        <taxon>Spermatophyta</taxon>
        <taxon>Magnoliopsida</taxon>
        <taxon>eudicotyledons</taxon>
        <taxon>Gunneridae</taxon>
        <taxon>Pentapetalae</taxon>
        <taxon>rosids</taxon>
        <taxon>fabids</taxon>
        <taxon>Fabales</taxon>
        <taxon>Fabaceae</taxon>
        <taxon>Papilionoideae</taxon>
        <taxon>50 kb inversion clade</taxon>
        <taxon>NPAAA clade</taxon>
        <taxon>Hologalegina</taxon>
        <taxon>IRL clade</taxon>
        <taxon>Trifolieae</taxon>
        <taxon>Trifolium</taxon>
    </lineage>
</organism>
<comment type="caution">
    <text evidence="1">The sequence shown here is derived from an EMBL/GenBank/DDBJ whole genome shotgun (WGS) entry which is preliminary data.</text>
</comment>
<proteinExistence type="predicted"/>
<dbReference type="Proteomes" id="UP000265520">
    <property type="component" value="Unassembled WGS sequence"/>
</dbReference>
<name>A0A392NAA2_9FABA</name>
<evidence type="ECO:0000313" key="2">
    <source>
        <dbReference type="Proteomes" id="UP000265520"/>
    </source>
</evidence>
<dbReference type="EMBL" id="LXQA010031209">
    <property type="protein sequence ID" value="MCH95978.1"/>
    <property type="molecule type" value="Genomic_DNA"/>
</dbReference>